<sequence length="425" mass="48174">MERSSYTKRNSMEPDSRRMSYILYDQPPIGQQQSVEPQLFQMATETDLDQNDLQDEDTFDPNIHVRASCSPIELYNNCPSIGDDGEGETDDLLFGLVDDGKLMINDGSLTAISQRQQQQQQQQQLIPNGHRQMGIYGWRKKTIYLLLVVIILLVGINAALTFWIVSFLGFSSNGISGIDLSRNDQIIFHGNAIFQRHLYASQIGSYRNELRFNQNNGNITFQSNWNTPNNQSNSKLTVTKEKVLVETDNFEIHDRLHRLMFGINIEPPRFANESYQGHSMTIRTNKLNVLDINSLRLPLALQTTLIDSGNNDNLRLISPNGKITMQGPKSVSIESKFGDVSMITFDDLRLKSNGGPITFETSSGIYIRKLLTFNVDDSQFLSINHNFIDKLRMPKVYQLCICQSGKLFTVNPDQQCAVQSAKDCL</sequence>
<comment type="subcellular location">
    <subcellularLocation>
        <location evidence="2">Cell membrane</location>
        <location evidence="2">Sarcolemma</location>
        <topology evidence="2">Single-pass type II membrane protein</topology>
    </subcellularLocation>
    <subcellularLocation>
        <location evidence="1">Cytoplasm</location>
        <location evidence="1">Cytoskeleton</location>
    </subcellularLocation>
</comment>
<gene>
    <name evidence="14" type="ORF">RDWZM_003201</name>
</gene>
<evidence type="ECO:0000256" key="5">
    <source>
        <dbReference type="ARBA" id="ARBA00022490"/>
    </source>
</evidence>
<keyword evidence="9 13" id="KW-0472">Membrane</keyword>
<keyword evidence="12" id="KW-0206">Cytoskeleton</keyword>
<evidence type="ECO:0000256" key="6">
    <source>
        <dbReference type="ARBA" id="ARBA00022692"/>
    </source>
</evidence>
<dbReference type="PANTHER" id="PTHR12939:SF10">
    <property type="entry name" value="EG:4F1.1 PROTEIN"/>
    <property type="match status" value="1"/>
</dbReference>
<evidence type="ECO:0000256" key="13">
    <source>
        <dbReference type="SAM" id="Phobius"/>
    </source>
</evidence>
<keyword evidence="7" id="KW-0735">Signal-anchor</keyword>
<dbReference type="Pfam" id="PF04790">
    <property type="entry name" value="Sarcoglycan_1"/>
    <property type="match status" value="1"/>
</dbReference>
<dbReference type="GO" id="GO:0005856">
    <property type="term" value="C:cytoskeleton"/>
    <property type="evidence" value="ECO:0007669"/>
    <property type="project" value="UniProtKB-SubCell"/>
</dbReference>
<keyword evidence="8 13" id="KW-1133">Transmembrane helix</keyword>
<protein>
    <recommendedName>
        <fullName evidence="16">Beta-sarcoglycan</fullName>
    </recommendedName>
</protein>
<comment type="similarity">
    <text evidence="3">Belongs to the sarcoglycan beta/delta/gamma/zeta family.</text>
</comment>
<evidence type="ECO:0000256" key="4">
    <source>
        <dbReference type="ARBA" id="ARBA00022475"/>
    </source>
</evidence>
<dbReference type="PANTHER" id="PTHR12939">
    <property type="entry name" value="SARCOGLYCAN"/>
    <property type="match status" value="1"/>
</dbReference>
<evidence type="ECO:0000313" key="15">
    <source>
        <dbReference type="Proteomes" id="UP001142055"/>
    </source>
</evidence>
<evidence type="ECO:0000256" key="12">
    <source>
        <dbReference type="ARBA" id="ARBA00023212"/>
    </source>
</evidence>
<comment type="caution">
    <text evidence="14">The sequence shown here is derived from an EMBL/GenBank/DDBJ whole genome shotgun (WGS) entry which is preliminary data.</text>
</comment>
<evidence type="ECO:0000313" key="14">
    <source>
        <dbReference type="EMBL" id="KAJ6224656.1"/>
    </source>
</evidence>
<name>A0A9Q0MET1_BLOTA</name>
<dbReference type="Proteomes" id="UP001142055">
    <property type="component" value="Chromosome 1"/>
</dbReference>
<organism evidence="14 15">
    <name type="scientific">Blomia tropicalis</name>
    <name type="common">Mite</name>
    <dbReference type="NCBI Taxonomy" id="40697"/>
    <lineage>
        <taxon>Eukaryota</taxon>
        <taxon>Metazoa</taxon>
        <taxon>Ecdysozoa</taxon>
        <taxon>Arthropoda</taxon>
        <taxon>Chelicerata</taxon>
        <taxon>Arachnida</taxon>
        <taxon>Acari</taxon>
        <taxon>Acariformes</taxon>
        <taxon>Sarcoptiformes</taxon>
        <taxon>Astigmata</taxon>
        <taxon>Glycyphagoidea</taxon>
        <taxon>Echimyopodidae</taxon>
        <taxon>Blomia</taxon>
    </lineage>
</organism>
<keyword evidence="6 13" id="KW-0812">Transmembrane</keyword>
<feature type="transmembrane region" description="Helical" evidence="13">
    <location>
        <begin position="143"/>
        <end position="170"/>
    </location>
</feature>
<proteinExistence type="inferred from homology"/>
<accession>A0A9Q0MET1</accession>
<evidence type="ECO:0000256" key="11">
    <source>
        <dbReference type="ARBA" id="ARBA00023180"/>
    </source>
</evidence>
<evidence type="ECO:0000256" key="9">
    <source>
        <dbReference type="ARBA" id="ARBA00023136"/>
    </source>
</evidence>
<keyword evidence="4" id="KW-1003">Cell membrane</keyword>
<evidence type="ECO:0000256" key="2">
    <source>
        <dbReference type="ARBA" id="ARBA00004274"/>
    </source>
</evidence>
<evidence type="ECO:0000256" key="7">
    <source>
        <dbReference type="ARBA" id="ARBA00022968"/>
    </source>
</evidence>
<evidence type="ECO:0000256" key="3">
    <source>
        <dbReference type="ARBA" id="ARBA00007574"/>
    </source>
</evidence>
<evidence type="ECO:0000256" key="1">
    <source>
        <dbReference type="ARBA" id="ARBA00004245"/>
    </source>
</evidence>
<dbReference type="OrthoDB" id="8881719at2759"/>
<evidence type="ECO:0008006" key="16">
    <source>
        <dbReference type="Google" id="ProtNLM"/>
    </source>
</evidence>
<dbReference type="GO" id="GO:0042383">
    <property type="term" value="C:sarcolemma"/>
    <property type="evidence" value="ECO:0007669"/>
    <property type="project" value="UniProtKB-SubCell"/>
</dbReference>
<dbReference type="EMBL" id="JAPWDV010000001">
    <property type="protein sequence ID" value="KAJ6224656.1"/>
    <property type="molecule type" value="Genomic_DNA"/>
</dbReference>
<evidence type="ECO:0000256" key="10">
    <source>
        <dbReference type="ARBA" id="ARBA00023157"/>
    </source>
</evidence>
<dbReference type="InterPro" id="IPR006875">
    <property type="entry name" value="Sarcoglycan"/>
</dbReference>
<dbReference type="InterPro" id="IPR039972">
    <property type="entry name" value="Sarcoglycan_gamma/delta/zeta"/>
</dbReference>
<reference evidence="14" key="1">
    <citation type="submission" date="2022-12" db="EMBL/GenBank/DDBJ databases">
        <title>Genome assemblies of Blomia tropicalis.</title>
        <authorList>
            <person name="Cui Y."/>
        </authorList>
    </citation>
    <scope>NUCLEOTIDE SEQUENCE</scope>
    <source>
        <tissue evidence="14">Adult mites</tissue>
    </source>
</reference>
<evidence type="ECO:0000256" key="8">
    <source>
        <dbReference type="ARBA" id="ARBA00022989"/>
    </source>
</evidence>
<keyword evidence="10" id="KW-1015">Disulfide bond</keyword>
<keyword evidence="5" id="KW-0963">Cytoplasm</keyword>
<dbReference type="OMA" id="CLYCFIC"/>
<keyword evidence="11" id="KW-0325">Glycoprotein</keyword>
<dbReference type="AlphaFoldDB" id="A0A9Q0MET1"/>
<dbReference type="GO" id="GO:0016012">
    <property type="term" value="C:sarcoglycan complex"/>
    <property type="evidence" value="ECO:0007669"/>
    <property type="project" value="InterPro"/>
</dbReference>
<keyword evidence="15" id="KW-1185">Reference proteome</keyword>